<accession>K0PYK6</accession>
<evidence type="ECO:0000313" key="2">
    <source>
        <dbReference type="Proteomes" id="UP000009319"/>
    </source>
</evidence>
<protein>
    <submittedName>
        <fullName evidence="1">Uncharacterized protein</fullName>
    </submittedName>
</protein>
<dbReference type="Proteomes" id="UP000009319">
    <property type="component" value="Unassembled WGS sequence"/>
</dbReference>
<dbReference type="HOGENOM" id="CLU_3221191_0_0_5"/>
<sequence length="44" mass="4504">MGRDMSGYENGADALGDQAVAVAAVTFQQFKGVSAGNQLRLMGA</sequence>
<evidence type="ECO:0000313" key="1">
    <source>
        <dbReference type="EMBL" id="CCM76800.1"/>
    </source>
</evidence>
<comment type="caution">
    <text evidence="1">The sequence shown here is derived from an EMBL/GenBank/DDBJ whole genome shotgun (WGS) entry which is preliminary data.</text>
</comment>
<proteinExistence type="predicted"/>
<name>K0PYK6_9HYPH</name>
<gene>
    <name evidence="1" type="ORF">BN77_3837</name>
</gene>
<keyword evidence="2" id="KW-1185">Reference proteome</keyword>
<dbReference type="EMBL" id="CANI01000027">
    <property type="protein sequence ID" value="CCM76800.1"/>
    <property type="molecule type" value="Genomic_DNA"/>
</dbReference>
<dbReference type="AlphaFoldDB" id="K0PYK6"/>
<organism evidence="1 2">
    <name type="scientific">Rhizobium mesoamericanum STM3625</name>
    <dbReference type="NCBI Taxonomy" id="1211777"/>
    <lineage>
        <taxon>Bacteria</taxon>
        <taxon>Pseudomonadati</taxon>
        <taxon>Pseudomonadota</taxon>
        <taxon>Alphaproteobacteria</taxon>
        <taxon>Hyphomicrobiales</taxon>
        <taxon>Rhizobiaceae</taxon>
        <taxon>Rhizobium/Agrobacterium group</taxon>
        <taxon>Rhizobium</taxon>
    </lineage>
</organism>
<reference evidence="1 2" key="1">
    <citation type="journal article" date="2013" name="Genome Announc.">
        <title>Draft Genome Sequence of Rhizobium mesoamericanum STM3625, a Nitrogen-Fixing Symbiont of Mimosa pudica Isolated in French Guiana (South America).</title>
        <authorList>
            <person name="Moulin L."/>
            <person name="Mornico D."/>
            <person name="Melkonian R."/>
            <person name="Klonowska A."/>
        </authorList>
    </citation>
    <scope>NUCLEOTIDE SEQUENCE [LARGE SCALE GENOMIC DNA]</scope>
    <source>
        <strain evidence="1 2">STM3625</strain>
    </source>
</reference>